<organism evidence="1">
    <name type="scientific">Octopus bimaculoides</name>
    <name type="common">California two-spotted octopus</name>
    <dbReference type="NCBI Taxonomy" id="37653"/>
    <lineage>
        <taxon>Eukaryota</taxon>
        <taxon>Metazoa</taxon>
        <taxon>Spiralia</taxon>
        <taxon>Lophotrochozoa</taxon>
        <taxon>Mollusca</taxon>
        <taxon>Cephalopoda</taxon>
        <taxon>Coleoidea</taxon>
        <taxon>Octopodiformes</taxon>
        <taxon>Octopoda</taxon>
        <taxon>Incirrata</taxon>
        <taxon>Octopodidae</taxon>
        <taxon>Octopus</taxon>
    </lineage>
</organism>
<dbReference type="AlphaFoldDB" id="A0A0L8H2E7"/>
<evidence type="ECO:0008006" key="2">
    <source>
        <dbReference type="Google" id="ProtNLM"/>
    </source>
</evidence>
<name>A0A0L8H2E7_OCTBM</name>
<reference evidence="1" key="1">
    <citation type="submission" date="2015-07" db="EMBL/GenBank/DDBJ databases">
        <title>MeaNS - Measles Nucleotide Surveillance Program.</title>
        <authorList>
            <person name="Tran T."/>
            <person name="Druce J."/>
        </authorList>
    </citation>
    <scope>NUCLEOTIDE SEQUENCE</scope>
    <source>
        <strain evidence="1">UCB-OBI-ISO-001</strain>
        <tissue evidence="1">Gonad</tissue>
    </source>
</reference>
<dbReference type="EMBL" id="KQ419484">
    <property type="protein sequence ID" value="KOF83441.1"/>
    <property type="molecule type" value="Genomic_DNA"/>
</dbReference>
<dbReference type="InterPro" id="IPR011011">
    <property type="entry name" value="Znf_FYVE_PHD"/>
</dbReference>
<protein>
    <recommendedName>
        <fullName evidence="2">Phorbol-ester/DAG-type domain-containing protein</fullName>
    </recommendedName>
</protein>
<sequence length="115" mass="13642">MQKLRLDVWLVRAVQTMYKDAVTLQAITVKFKMGCPWELLYVDDLVLKAESLPVLEKKFQIWKQGRWPCLICRKDVGRNFLRCTQCKLWTHKRCSNIRGRLTRKIALCMEDAQVQ</sequence>
<accession>A0A0L8H2E7</accession>
<gene>
    <name evidence="1" type="ORF">OCBIM_22023821mg</name>
</gene>
<dbReference type="SUPFAM" id="SSF57903">
    <property type="entry name" value="FYVE/PHD zinc finger"/>
    <property type="match status" value="1"/>
</dbReference>
<proteinExistence type="predicted"/>
<evidence type="ECO:0000313" key="1">
    <source>
        <dbReference type="EMBL" id="KOF83441.1"/>
    </source>
</evidence>